<gene>
    <name evidence="3" type="ORF">GCM10007907_20450</name>
</gene>
<dbReference type="InterPro" id="IPR036366">
    <property type="entry name" value="PGBDSf"/>
</dbReference>
<dbReference type="Pfam" id="PF11860">
    <property type="entry name" value="Muramidase"/>
    <property type="match status" value="1"/>
</dbReference>
<dbReference type="InterPro" id="IPR002477">
    <property type="entry name" value="Peptidoglycan-bd-like"/>
</dbReference>
<sequence length="272" mass="29599">MKTLILKAGATGLDVVELQELLNQQGFKVVVDGLYDDTTAEAVRKAQASYGLVVDGQAGAKTLHALRNGGEDPRHLQEADLIAAAKRLGVPLAAIKAVNQVETTGPGFLPSGRPVLLFERHVMYRQLAAAGQDAAAAAQRYPQVVSTARGGYAGGTIEWHRFQTATQIDPACAIESASWGMFQIMGYHWKALGYASAAEFLACMQQSEGQQLEAFVRFIENDPTLLKALKGRKWAEFARRYNGPAYEENHYDIKLERAFDRFSAGEKAAVPA</sequence>
<dbReference type="InterPro" id="IPR036365">
    <property type="entry name" value="PGBD-like_sf"/>
</dbReference>
<dbReference type="InterPro" id="IPR024408">
    <property type="entry name" value="Muramidase"/>
</dbReference>
<comment type="caution">
    <text evidence="3">The sequence shown here is derived from an EMBL/GenBank/DDBJ whole genome shotgun (WGS) entry which is preliminary data.</text>
</comment>
<dbReference type="Proteomes" id="UP001156706">
    <property type="component" value="Unassembled WGS sequence"/>
</dbReference>
<evidence type="ECO:0000313" key="4">
    <source>
        <dbReference type="Proteomes" id="UP001156706"/>
    </source>
</evidence>
<organism evidence="3 4">
    <name type="scientific">Chitinimonas prasina</name>
    <dbReference type="NCBI Taxonomy" id="1434937"/>
    <lineage>
        <taxon>Bacteria</taxon>
        <taxon>Pseudomonadati</taxon>
        <taxon>Pseudomonadota</taxon>
        <taxon>Betaproteobacteria</taxon>
        <taxon>Neisseriales</taxon>
        <taxon>Chitinibacteraceae</taxon>
        <taxon>Chitinimonas</taxon>
    </lineage>
</organism>
<dbReference type="SUPFAM" id="SSF47090">
    <property type="entry name" value="PGBD-like"/>
    <property type="match status" value="1"/>
</dbReference>
<proteinExistence type="predicted"/>
<evidence type="ECO:0000313" key="3">
    <source>
        <dbReference type="EMBL" id="GLR13255.1"/>
    </source>
</evidence>
<accession>A0ABQ5YIS7</accession>
<feature type="domain" description="Peptidoglycan binding-like" evidence="1">
    <location>
        <begin position="12"/>
        <end position="66"/>
    </location>
</feature>
<reference evidence="4" key="1">
    <citation type="journal article" date="2019" name="Int. J. Syst. Evol. Microbiol.">
        <title>The Global Catalogue of Microorganisms (GCM) 10K type strain sequencing project: providing services to taxonomists for standard genome sequencing and annotation.</title>
        <authorList>
            <consortium name="The Broad Institute Genomics Platform"/>
            <consortium name="The Broad Institute Genome Sequencing Center for Infectious Disease"/>
            <person name="Wu L."/>
            <person name="Ma J."/>
        </authorList>
    </citation>
    <scope>NUCLEOTIDE SEQUENCE [LARGE SCALE GENOMIC DNA]</scope>
    <source>
        <strain evidence="4">NBRC 110044</strain>
    </source>
</reference>
<evidence type="ECO:0000259" key="1">
    <source>
        <dbReference type="Pfam" id="PF01471"/>
    </source>
</evidence>
<dbReference type="Pfam" id="PF01471">
    <property type="entry name" value="PG_binding_1"/>
    <property type="match status" value="1"/>
</dbReference>
<evidence type="ECO:0000259" key="2">
    <source>
        <dbReference type="Pfam" id="PF11860"/>
    </source>
</evidence>
<dbReference type="EMBL" id="BSOG01000002">
    <property type="protein sequence ID" value="GLR13255.1"/>
    <property type="molecule type" value="Genomic_DNA"/>
</dbReference>
<dbReference type="RefSeq" id="WP_284196362.1">
    <property type="nucleotide sequence ID" value="NZ_BSOG01000002.1"/>
</dbReference>
<dbReference type="Gene3D" id="1.10.101.10">
    <property type="entry name" value="PGBD-like superfamily/PGBD"/>
    <property type="match status" value="1"/>
</dbReference>
<keyword evidence="4" id="KW-1185">Reference proteome</keyword>
<name>A0ABQ5YIS7_9NEIS</name>
<feature type="domain" description="N-acetylmuramidase" evidence="2">
    <location>
        <begin position="92"/>
        <end position="262"/>
    </location>
</feature>
<protein>
    <submittedName>
        <fullName evidence="3">Bacteriophage-acquired protein</fullName>
    </submittedName>
</protein>